<keyword evidence="6" id="KW-0378">Hydrolase</keyword>
<evidence type="ECO:0000256" key="8">
    <source>
        <dbReference type="ARBA" id="ARBA00023299"/>
    </source>
</evidence>
<proteinExistence type="predicted"/>
<sequence length="419" mass="47817">MIKYFIIDFDSTFVQSEGLEELASVALANNPNRKKIINQIKKITNLGMEGRISFDRSLATRLKLLHGNKLHIYKVVEILRGKISPSIKRNRQFFRQYKENIYIISGGFKEFILPIVKPFSLNPDNVFANSFRLDKFGKITGLDKNNPLSKKDGKVKTVIKLGLRGEVIVVGDGFTDYQIKAMGAAKHFVAFTENIRREAVVKNADHEAPNFDEFLFVNRIPSSLSYPKNRIKAHLPVTNKANIEKLFTREGYALIGEKTAHQTQIAVVNNLSTRTRQRLIKMPRLNTVGILADSDKKFYLDFLTLRGIAVFQGSDKEISKKIISYINSGDTQGSPNIPNIRFSKKKKHHRLLHLHKNVPGILANLNGVMAKYKLNILSQYLKTNAKIGYAITDVNKKYDQKVLQELRKIPDTIRFRVLY</sequence>
<comment type="catalytic activity">
    <reaction evidence="9">
        <text>O-phospho-L-serine + H2O = L-serine + phosphate</text>
        <dbReference type="Rhea" id="RHEA:21208"/>
        <dbReference type="ChEBI" id="CHEBI:15377"/>
        <dbReference type="ChEBI" id="CHEBI:33384"/>
        <dbReference type="ChEBI" id="CHEBI:43474"/>
        <dbReference type="ChEBI" id="CHEBI:57524"/>
        <dbReference type="EC" id="3.1.3.3"/>
    </reaction>
</comment>
<dbReference type="Pfam" id="PF00702">
    <property type="entry name" value="Hydrolase"/>
    <property type="match status" value="1"/>
</dbReference>
<dbReference type="InterPro" id="IPR050582">
    <property type="entry name" value="HAD-like_SerB"/>
</dbReference>
<gene>
    <name evidence="12" type="ORF">A2774_01515</name>
</gene>
<keyword evidence="5" id="KW-0479">Metal-binding</keyword>
<reference evidence="12 13" key="1">
    <citation type="journal article" date="2016" name="Nat. Commun.">
        <title>Thousands of microbial genomes shed light on interconnected biogeochemical processes in an aquifer system.</title>
        <authorList>
            <person name="Anantharaman K."/>
            <person name="Brown C.T."/>
            <person name="Hug L.A."/>
            <person name="Sharon I."/>
            <person name="Castelle C.J."/>
            <person name="Probst A.J."/>
            <person name="Thomas B.C."/>
            <person name="Singh A."/>
            <person name="Wilkins M.J."/>
            <person name="Karaoz U."/>
            <person name="Brodie E.L."/>
            <person name="Williams K.H."/>
            <person name="Hubbard S.S."/>
            <person name="Banfield J.F."/>
        </authorList>
    </citation>
    <scope>NUCLEOTIDE SEQUENCE [LARGE SCALE GENOMIC DNA]</scope>
</reference>
<dbReference type="InterPro" id="IPR036412">
    <property type="entry name" value="HAD-like_sf"/>
</dbReference>
<dbReference type="Gene3D" id="1.10.150.210">
    <property type="entry name" value="Phosphoserine phosphatase, domain 2"/>
    <property type="match status" value="1"/>
</dbReference>
<dbReference type="InterPro" id="IPR054480">
    <property type="entry name" value="AHAS_small-like_ACT"/>
</dbReference>
<comment type="cofactor">
    <cofactor evidence="1">
        <name>Mg(2+)</name>
        <dbReference type="ChEBI" id="CHEBI:18420"/>
    </cofactor>
</comment>
<evidence type="ECO:0000256" key="2">
    <source>
        <dbReference type="ARBA" id="ARBA00005135"/>
    </source>
</evidence>
<comment type="catalytic activity">
    <reaction evidence="10">
        <text>O-phospho-D-serine + H2O = D-serine + phosphate</text>
        <dbReference type="Rhea" id="RHEA:24873"/>
        <dbReference type="ChEBI" id="CHEBI:15377"/>
        <dbReference type="ChEBI" id="CHEBI:35247"/>
        <dbReference type="ChEBI" id="CHEBI:43474"/>
        <dbReference type="ChEBI" id="CHEBI:58680"/>
        <dbReference type="EC" id="3.1.3.3"/>
    </reaction>
</comment>
<evidence type="ECO:0000256" key="5">
    <source>
        <dbReference type="ARBA" id="ARBA00022723"/>
    </source>
</evidence>
<feature type="domain" description="ACT" evidence="11">
    <location>
        <begin position="350"/>
        <end position="419"/>
    </location>
</feature>
<organism evidence="12 13">
    <name type="scientific">Candidatus Roizmanbacteria bacterium RIFCSPHIGHO2_01_FULL_39_12c</name>
    <dbReference type="NCBI Taxonomy" id="1802031"/>
    <lineage>
        <taxon>Bacteria</taxon>
        <taxon>Candidatus Roizmaniibacteriota</taxon>
    </lineage>
</organism>
<evidence type="ECO:0000313" key="12">
    <source>
        <dbReference type="EMBL" id="OGK15108.1"/>
    </source>
</evidence>
<evidence type="ECO:0000313" key="13">
    <source>
        <dbReference type="Proteomes" id="UP000177208"/>
    </source>
</evidence>
<keyword evidence="4" id="KW-0028">Amino-acid biosynthesis</keyword>
<dbReference type="SUPFAM" id="SSF55021">
    <property type="entry name" value="ACT-like"/>
    <property type="match status" value="1"/>
</dbReference>
<evidence type="ECO:0000256" key="4">
    <source>
        <dbReference type="ARBA" id="ARBA00022605"/>
    </source>
</evidence>
<dbReference type="PANTHER" id="PTHR43344:SF2">
    <property type="entry name" value="PHOSPHOSERINE PHOSPHATASE"/>
    <property type="match status" value="1"/>
</dbReference>
<dbReference type="GO" id="GO:0036424">
    <property type="term" value="F:L-phosphoserine phosphatase activity"/>
    <property type="evidence" value="ECO:0007669"/>
    <property type="project" value="TreeGrafter"/>
</dbReference>
<evidence type="ECO:0000256" key="6">
    <source>
        <dbReference type="ARBA" id="ARBA00022801"/>
    </source>
</evidence>
<dbReference type="InterPro" id="IPR002912">
    <property type="entry name" value="ACT_dom"/>
</dbReference>
<evidence type="ECO:0000256" key="10">
    <source>
        <dbReference type="ARBA" id="ARBA00048523"/>
    </source>
</evidence>
<dbReference type="CDD" id="cd04901">
    <property type="entry name" value="ACT_3PGDH"/>
    <property type="match status" value="1"/>
</dbReference>
<dbReference type="InterPro" id="IPR045865">
    <property type="entry name" value="ACT-like_dom_sf"/>
</dbReference>
<dbReference type="EMBL" id="MFZG01000041">
    <property type="protein sequence ID" value="OGK15108.1"/>
    <property type="molecule type" value="Genomic_DNA"/>
</dbReference>
<evidence type="ECO:0000256" key="1">
    <source>
        <dbReference type="ARBA" id="ARBA00001946"/>
    </source>
</evidence>
<dbReference type="PROSITE" id="PS51671">
    <property type="entry name" value="ACT"/>
    <property type="match status" value="1"/>
</dbReference>
<dbReference type="PANTHER" id="PTHR43344">
    <property type="entry name" value="PHOSPHOSERINE PHOSPHATASE"/>
    <property type="match status" value="1"/>
</dbReference>
<dbReference type="Gene3D" id="3.30.70.260">
    <property type="match status" value="1"/>
</dbReference>
<name>A0A1F7G848_9BACT</name>
<dbReference type="Proteomes" id="UP000177208">
    <property type="component" value="Unassembled WGS sequence"/>
</dbReference>
<keyword evidence="7" id="KW-0460">Magnesium</keyword>
<protein>
    <recommendedName>
        <fullName evidence="3">phosphoserine phosphatase</fullName>
        <ecNumber evidence="3">3.1.3.3</ecNumber>
    </recommendedName>
</protein>
<comment type="pathway">
    <text evidence="2">Amino-acid biosynthesis; L-serine biosynthesis; L-serine from 3-phospho-D-glycerate: step 3/3.</text>
</comment>
<dbReference type="GO" id="GO:0000287">
    <property type="term" value="F:magnesium ion binding"/>
    <property type="evidence" value="ECO:0007669"/>
    <property type="project" value="TreeGrafter"/>
</dbReference>
<dbReference type="Gene3D" id="3.40.50.1000">
    <property type="entry name" value="HAD superfamily/HAD-like"/>
    <property type="match status" value="1"/>
</dbReference>
<dbReference type="EC" id="3.1.3.3" evidence="3"/>
<comment type="caution">
    <text evidence="12">The sequence shown here is derived from an EMBL/GenBank/DDBJ whole genome shotgun (WGS) entry which is preliminary data.</text>
</comment>
<evidence type="ECO:0000256" key="7">
    <source>
        <dbReference type="ARBA" id="ARBA00022842"/>
    </source>
</evidence>
<evidence type="ECO:0000256" key="3">
    <source>
        <dbReference type="ARBA" id="ARBA00012640"/>
    </source>
</evidence>
<dbReference type="GO" id="GO:0006564">
    <property type="term" value="P:L-serine biosynthetic process"/>
    <property type="evidence" value="ECO:0007669"/>
    <property type="project" value="UniProtKB-KW"/>
</dbReference>
<dbReference type="AlphaFoldDB" id="A0A1F7G848"/>
<evidence type="ECO:0000256" key="9">
    <source>
        <dbReference type="ARBA" id="ARBA00048138"/>
    </source>
</evidence>
<dbReference type="InterPro" id="IPR023214">
    <property type="entry name" value="HAD_sf"/>
</dbReference>
<dbReference type="NCBIfam" id="TIGR01488">
    <property type="entry name" value="HAD-SF-IB"/>
    <property type="match status" value="1"/>
</dbReference>
<dbReference type="GO" id="GO:0005737">
    <property type="term" value="C:cytoplasm"/>
    <property type="evidence" value="ECO:0007669"/>
    <property type="project" value="TreeGrafter"/>
</dbReference>
<evidence type="ECO:0000259" key="11">
    <source>
        <dbReference type="PROSITE" id="PS51671"/>
    </source>
</evidence>
<dbReference type="SUPFAM" id="SSF56784">
    <property type="entry name" value="HAD-like"/>
    <property type="match status" value="1"/>
</dbReference>
<accession>A0A1F7G848</accession>
<keyword evidence="8" id="KW-0718">Serine biosynthesis</keyword>
<dbReference type="Pfam" id="PF22629">
    <property type="entry name" value="ACT_AHAS_ss"/>
    <property type="match status" value="1"/>
</dbReference>